<keyword evidence="2" id="KW-1185">Reference proteome</keyword>
<reference evidence="1 2" key="1">
    <citation type="journal article" date="2013" name="Nature">
        <title>Insights into bilaterian evolution from three spiralian genomes.</title>
        <authorList>
            <person name="Simakov O."/>
            <person name="Marletaz F."/>
            <person name="Cho S.J."/>
            <person name="Edsinger-Gonzales E."/>
            <person name="Havlak P."/>
            <person name="Hellsten U."/>
            <person name="Kuo D.H."/>
            <person name="Larsson T."/>
            <person name="Lv J."/>
            <person name="Arendt D."/>
            <person name="Savage R."/>
            <person name="Osoegawa K."/>
            <person name="de Jong P."/>
            <person name="Grimwood J."/>
            <person name="Chapman J.A."/>
            <person name="Shapiro H."/>
            <person name="Aerts A."/>
            <person name="Otillar R.P."/>
            <person name="Terry A.Y."/>
            <person name="Boore J.L."/>
            <person name="Grigoriev I.V."/>
            <person name="Lindberg D.R."/>
            <person name="Seaver E.C."/>
            <person name="Weisblat D.A."/>
            <person name="Putnam N.H."/>
            <person name="Rokhsar D.S."/>
        </authorList>
    </citation>
    <scope>NUCLEOTIDE SEQUENCE [LARGE SCALE GENOMIC DNA]</scope>
</reference>
<protein>
    <submittedName>
        <fullName evidence="1">Uncharacterized protein</fullName>
    </submittedName>
</protein>
<evidence type="ECO:0000313" key="1">
    <source>
        <dbReference type="EMBL" id="ESO97664.1"/>
    </source>
</evidence>
<name>V4C7J2_LOTGI</name>
<dbReference type="HOGENOM" id="CLU_023431_1_0_1"/>
<dbReference type="CTD" id="20235774"/>
<dbReference type="Proteomes" id="UP000030746">
    <property type="component" value="Unassembled WGS sequence"/>
</dbReference>
<dbReference type="AlphaFoldDB" id="V4C7J2"/>
<organism evidence="1 2">
    <name type="scientific">Lottia gigantea</name>
    <name type="common">Giant owl limpet</name>
    <dbReference type="NCBI Taxonomy" id="225164"/>
    <lineage>
        <taxon>Eukaryota</taxon>
        <taxon>Metazoa</taxon>
        <taxon>Spiralia</taxon>
        <taxon>Lophotrochozoa</taxon>
        <taxon>Mollusca</taxon>
        <taxon>Gastropoda</taxon>
        <taxon>Patellogastropoda</taxon>
        <taxon>Lottioidea</taxon>
        <taxon>Lottiidae</taxon>
        <taxon>Lottia</taxon>
    </lineage>
</organism>
<proteinExistence type="predicted"/>
<accession>V4C7J2</accession>
<sequence>MMMESSINSATILPPYEEEFEPVDNLHWSPETANNIYLFWIHQLQASKFIKYDVLQRYWKTLVDKTEKDSESPSDPEYTNIVFKKSQCDKHFNSYKCVKNKITTINNLVLKQDKNIVALEKKFLKKESYFFNLPFGNLSNKDASITDNIDKSKDYEFKKHGFKLNIRVFSPSNFLHPYDIFNSDYLPDFTFKGKLVIEINFPIQVKVDLIFFKQLSQFSSNKKFNARKVLQFINDTENVETKQFVINDENNKVDHLYEIKTNGQYIDRFRMLIIPDKENNYLSFCDFDMIWGTETPPSVSIIRNPEPQKKDISFYEFLRATDFEYVKLYFVNDGKFTSIDIHKSQQQKFFLIIDDAYVNISIFIRKPKVSVQLNKINDSKEQISLVIMD</sequence>
<dbReference type="GeneID" id="20235774"/>
<dbReference type="EMBL" id="KB201304">
    <property type="protein sequence ID" value="ESO97664.1"/>
    <property type="molecule type" value="Genomic_DNA"/>
</dbReference>
<dbReference type="RefSeq" id="XP_009051521.1">
    <property type="nucleotide sequence ID" value="XM_009053273.1"/>
</dbReference>
<gene>
    <name evidence="1" type="ORF">LOTGIDRAFT_152753</name>
</gene>
<evidence type="ECO:0000313" key="2">
    <source>
        <dbReference type="Proteomes" id="UP000030746"/>
    </source>
</evidence>
<dbReference type="KEGG" id="lgi:LOTGIDRAFT_152753"/>